<dbReference type="SUPFAM" id="SSF69786">
    <property type="entry name" value="YggU-like"/>
    <property type="match status" value="1"/>
</dbReference>
<comment type="caution">
    <text evidence="2">The sequence shown here is derived from an EMBL/GenBank/DDBJ whole genome shotgun (WGS) entry which is preliminary data.</text>
</comment>
<dbReference type="Gene3D" id="3.30.1200.10">
    <property type="entry name" value="YggU-like"/>
    <property type="match status" value="1"/>
</dbReference>
<evidence type="ECO:0000313" key="3">
    <source>
        <dbReference type="Proteomes" id="UP000177068"/>
    </source>
</evidence>
<sequence>MKIFVKMKTGVREEKVIPPPARLLPEVEEWYTVWTKERPIEGRANEAITKLLAEYFQTQRSQVRLISGATSKRKVFEISA</sequence>
<name>A0A1G2U789_9BACT</name>
<proteinExistence type="inferred from homology"/>
<dbReference type="NCBIfam" id="TIGR00251">
    <property type="entry name" value="DUF167 family protein"/>
    <property type="match status" value="1"/>
</dbReference>
<dbReference type="AlphaFoldDB" id="A0A1G2U789"/>
<comment type="similarity">
    <text evidence="1">Belongs to the UPF0235 family.</text>
</comment>
<dbReference type="Proteomes" id="UP000177068">
    <property type="component" value="Unassembled WGS sequence"/>
</dbReference>
<protein>
    <submittedName>
        <fullName evidence="2">Uncharacterized protein</fullName>
    </submittedName>
</protein>
<dbReference type="EMBL" id="MHWG01000020">
    <property type="protein sequence ID" value="OHB05321.1"/>
    <property type="molecule type" value="Genomic_DNA"/>
</dbReference>
<reference evidence="2 3" key="1">
    <citation type="journal article" date="2016" name="Nat. Commun.">
        <title>Thousands of microbial genomes shed light on interconnected biogeochemical processes in an aquifer system.</title>
        <authorList>
            <person name="Anantharaman K."/>
            <person name="Brown C.T."/>
            <person name="Hug L.A."/>
            <person name="Sharon I."/>
            <person name="Castelle C.J."/>
            <person name="Probst A.J."/>
            <person name="Thomas B.C."/>
            <person name="Singh A."/>
            <person name="Wilkins M.J."/>
            <person name="Karaoz U."/>
            <person name="Brodie E.L."/>
            <person name="Williams K.H."/>
            <person name="Hubbard S.S."/>
            <person name="Banfield J.F."/>
        </authorList>
    </citation>
    <scope>NUCLEOTIDE SEQUENCE [LARGE SCALE GENOMIC DNA]</scope>
</reference>
<organism evidence="2 3">
    <name type="scientific">Candidatus Zambryskibacteria bacterium RIFCSPLOWO2_01_FULL_47_14</name>
    <dbReference type="NCBI Taxonomy" id="1802763"/>
    <lineage>
        <taxon>Bacteria</taxon>
        <taxon>Candidatus Zambryskiibacteriota</taxon>
    </lineage>
</organism>
<evidence type="ECO:0000256" key="1">
    <source>
        <dbReference type="ARBA" id="ARBA00010364"/>
    </source>
</evidence>
<evidence type="ECO:0000313" key="2">
    <source>
        <dbReference type="EMBL" id="OHB05321.1"/>
    </source>
</evidence>
<dbReference type="InterPro" id="IPR003746">
    <property type="entry name" value="DUF167"/>
</dbReference>
<dbReference type="Pfam" id="PF02594">
    <property type="entry name" value="DUF167"/>
    <property type="match status" value="1"/>
</dbReference>
<gene>
    <name evidence="2" type="ORF">A3A26_01905</name>
</gene>
<dbReference type="InterPro" id="IPR036591">
    <property type="entry name" value="YggU-like_sf"/>
</dbReference>
<dbReference type="SMART" id="SM01152">
    <property type="entry name" value="DUF167"/>
    <property type="match status" value="1"/>
</dbReference>
<accession>A0A1G2U789</accession>